<evidence type="ECO:0000256" key="4">
    <source>
        <dbReference type="ARBA" id="ARBA00022475"/>
    </source>
</evidence>
<feature type="transmembrane region" description="Helical" evidence="11">
    <location>
        <begin position="456"/>
        <end position="473"/>
    </location>
</feature>
<dbReference type="InterPro" id="IPR003020">
    <property type="entry name" value="HCO3_transpt_euk"/>
</dbReference>
<feature type="transmembrane region" description="Helical" evidence="11">
    <location>
        <begin position="592"/>
        <end position="610"/>
    </location>
</feature>
<keyword evidence="4" id="KW-1003">Cell membrane</keyword>
<evidence type="ECO:0000256" key="5">
    <source>
        <dbReference type="ARBA" id="ARBA00022692"/>
    </source>
</evidence>
<dbReference type="OrthoDB" id="1735926at2759"/>
<evidence type="ECO:0000256" key="11">
    <source>
        <dbReference type="SAM" id="Phobius"/>
    </source>
</evidence>
<feature type="transmembrane region" description="Helical" evidence="11">
    <location>
        <begin position="630"/>
        <end position="655"/>
    </location>
</feature>
<feature type="transmembrane region" description="Helical" evidence="11">
    <location>
        <begin position="379"/>
        <end position="402"/>
    </location>
</feature>
<feature type="transmembrane region" description="Helical" evidence="11">
    <location>
        <begin position="676"/>
        <end position="699"/>
    </location>
</feature>
<evidence type="ECO:0000256" key="6">
    <source>
        <dbReference type="ARBA" id="ARBA00022989"/>
    </source>
</evidence>
<dbReference type="InterPro" id="IPR011531">
    <property type="entry name" value="HCO3_transpt-like_TM_dom"/>
</dbReference>
<dbReference type="GO" id="GO:0016323">
    <property type="term" value="C:basolateral plasma membrane"/>
    <property type="evidence" value="ECO:0007669"/>
    <property type="project" value="TreeGrafter"/>
</dbReference>
<name>A0A6V7TNJ4_MELEN</name>
<dbReference type="PANTHER" id="PTHR11453:SF121">
    <property type="entry name" value="ANION TRANSPORTER ABTS-2"/>
    <property type="match status" value="1"/>
</dbReference>
<evidence type="ECO:0000259" key="12">
    <source>
        <dbReference type="Pfam" id="PF00955"/>
    </source>
</evidence>
<feature type="transmembrane region" description="Helical" evidence="11">
    <location>
        <begin position="553"/>
        <end position="572"/>
    </location>
</feature>
<dbReference type="PANTHER" id="PTHR11453">
    <property type="entry name" value="ANION EXCHANGE PROTEIN"/>
    <property type="match status" value="1"/>
</dbReference>
<dbReference type="SUPFAM" id="SSF55804">
    <property type="entry name" value="Phoshotransferase/anion transport protein"/>
    <property type="match status" value="1"/>
</dbReference>
<keyword evidence="9" id="KW-0175">Coiled coil</keyword>
<feature type="region of interest" description="Disordered" evidence="10">
    <location>
        <begin position="503"/>
        <end position="544"/>
    </location>
</feature>
<dbReference type="AlphaFoldDB" id="A0A6V7TNJ4"/>
<evidence type="ECO:0000256" key="10">
    <source>
        <dbReference type="SAM" id="MobiDB-lite"/>
    </source>
</evidence>
<feature type="coiled-coil region" evidence="9">
    <location>
        <begin position="269"/>
        <end position="296"/>
    </location>
</feature>
<dbReference type="GO" id="GO:0006820">
    <property type="term" value="P:monoatomic anion transport"/>
    <property type="evidence" value="ECO:0007669"/>
    <property type="project" value="InterPro"/>
</dbReference>
<evidence type="ECO:0000256" key="7">
    <source>
        <dbReference type="ARBA" id="ARBA00023065"/>
    </source>
</evidence>
<comment type="subcellular location">
    <subcellularLocation>
        <location evidence="1">Cell membrane</location>
        <topology evidence="1">Multi-pass membrane protein</topology>
    </subcellularLocation>
</comment>
<evidence type="ECO:0000256" key="2">
    <source>
        <dbReference type="ARBA" id="ARBA00010993"/>
    </source>
</evidence>
<feature type="transmembrane region" description="Helical" evidence="11">
    <location>
        <begin position="422"/>
        <end position="444"/>
    </location>
</feature>
<dbReference type="Proteomes" id="UP000580250">
    <property type="component" value="Unassembled WGS sequence"/>
</dbReference>
<organism evidence="13 14">
    <name type="scientific">Meloidogyne enterolobii</name>
    <name type="common">Root-knot nematode worm</name>
    <name type="synonym">Meloidogyne mayaguensis</name>
    <dbReference type="NCBI Taxonomy" id="390850"/>
    <lineage>
        <taxon>Eukaryota</taxon>
        <taxon>Metazoa</taxon>
        <taxon>Ecdysozoa</taxon>
        <taxon>Nematoda</taxon>
        <taxon>Chromadorea</taxon>
        <taxon>Rhabditida</taxon>
        <taxon>Tylenchina</taxon>
        <taxon>Tylenchomorpha</taxon>
        <taxon>Tylenchoidea</taxon>
        <taxon>Meloidogynidae</taxon>
        <taxon>Meloidogyninae</taxon>
        <taxon>Meloidogyne</taxon>
    </lineage>
</organism>
<dbReference type="EMBL" id="CAJEWN010000007">
    <property type="protein sequence ID" value="CAD2129025.1"/>
    <property type="molecule type" value="Genomic_DNA"/>
</dbReference>
<reference evidence="13 14" key="1">
    <citation type="submission" date="2020-08" db="EMBL/GenBank/DDBJ databases">
        <authorList>
            <person name="Koutsovoulos G."/>
            <person name="Danchin GJ E."/>
        </authorList>
    </citation>
    <scope>NUCLEOTIDE SEQUENCE [LARGE SCALE GENOMIC DNA]</scope>
</reference>
<accession>A0A6V7TNJ4</accession>
<evidence type="ECO:0000256" key="9">
    <source>
        <dbReference type="SAM" id="Coils"/>
    </source>
</evidence>
<keyword evidence="3" id="KW-0813">Transport</keyword>
<keyword evidence="6 11" id="KW-1133">Transmembrane helix</keyword>
<dbReference type="GO" id="GO:0005452">
    <property type="term" value="F:solute:inorganic anion antiporter activity"/>
    <property type="evidence" value="ECO:0007669"/>
    <property type="project" value="InterPro"/>
</dbReference>
<dbReference type="Pfam" id="PF00955">
    <property type="entry name" value="HCO3_cotransp"/>
    <property type="match status" value="2"/>
</dbReference>
<feature type="transmembrane region" description="Helical" evidence="11">
    <location>
        <begin position="809"/>
        <end position="832"/>
    </location>
</feature>
<feature type="transmembrane region" description="Helical" evidence="11">
    <location>
        <begin position="838"/>
        <end position="858"/>
    </location>
</feature>
<dbReference type="Gene3D" id="1.10.287.570">
    <property type="entry name" value="Helical hairpin bin"/>
    <property type="match status" value="1"/>
</dbReference>
<keyword evidence="5 11" id="KW-0812">Transmembrane</keyword>
<evidence type="ECO:0000256" key="1">
    <source>
        <dbReference type="ARBA" id="ARBA00004651"/>
    </source>
</evidence>
<evidence type="ECO:0000256" key="8">
    <source>
        <dbReference type="ARBA" id="ARBA00023136"/>
    </source>
</evidence>
<comment type="caution">
    <text evidence="13">The sequence shown here is derived from an EMBL/GenBank/DDBJ whole genome shotgun (WGS) entry which is preliminary data.</text>
</comment>
<keyword evidence="8 11" id="KW-0472">Membrane</keyword>
<evidence type="ECO:0000313" key="13">
    <source>
        <dbReference type="EMBL" id="CAD2129025.1"/>
    </source>
</evidence>
<gene>
    <name evidence="13" type="ORF">MENT_LOCUS2488</name>
</gene>
<dbReference type="InterPro" id="IPR016152">
    <property type="entry name" value="PTrfase/Anion_transptr"/>
</dbReference>
<sequence length="870" mass="99337">MSLKFNNSQQQQNINDCNKKQNSFTCVEAYNKNLDKELGKEEENCQNQQQQKIINKNKLILKSQSIISPRSFQKEIRGRLDITNYLLGGNTAILLDIPETELGEILIRMIGENPKQFYNTTEKDKLPKDKIQKISSIKQYISFSNISEKLFTNSFNLSENCVDTRDLQEYLQAIEIDFHKGIVEDQNWFALYCSLEHIFSPRICFARLEAPTNFGPSLNFVRFILLVIGPLQQKETKSAFEITRTFGTLLANPELRNELLNANNEYEFVSAICEKAKNIENEEETEEKELKKETKTNLVESPKWHIGRGLIKDFKRRLPHYKNDFLDGIADSRSFQKTISSAVFLFFIVLPTAIALGMLNDENTHSKINVKKVILGQWIGGLLFGIFGGQLFLVILTSPPISIYIKVIERISHSTNFDFFQIYSGIGLWCCFYLLLFALFEAANVMKYAKRSLEELFSLFIACTLTIEAFKAAKRMLDKAFLPHCSDLFINSTNHLLSLIQHPPPPPPPHLGNPPPPPPPFDHPPPPPPHPPPPPPHHPPPPPHFDPLSCDRSVGLLFLLLMFGTAWLALTLANFRKTKFFGKYKREIVSDYALPLAVCAMTLIANFWFGDVPKETFNLDENTPAFNFGKFWLLPLTGHLLCCFLGLPLAILFAMDQMLVTSTVDNAQNNLKKGPAANWDFMVVSLINIPLSLFCLPWMHAALPQSFLHLKAQADVEDKLLNGTVQPTIVKNRESRLATLLAHSFMVPTYFLALNYLRHFPTSVFNGVFLFLAYSSTIGNEICQRTLLLFTEQRSYPPTHYIRRIPQRIVHLFTLTELFQLAILLIIGHFPWPVIRLFFPLALIIFIPLRALIFPCIFKVEHLEIIDGVH</sequence>
<proteinExistence type="inferred from homology"/>
<dbReference type="GO" id="GO:0050801">
    <property type="term" value="P:monoatomic ion homeostasis"/>
    <property type="evidence" value="ECO:0007669"/>
    <property type="project" value="TreeGrafter"/>
</dbReference>
<feature type="transmembrane region" description="Helical" evidence="11">
    <location>
        <begin position="339"/>
        <end position="359"/>
    </location>
</feature>
<comment type="similarity">
    <text evidence="2">Belongs to the anion exchanger (TC 2.A.31) family.</text>
</comment>
<dbReference type="Gene3D" id="3.40.930.10">
    <property type="entry name" value="Mannitol-specific EII, Chain A"/>
    <property type="match status" value="1"/>
</dbReference>
<evidence type="ECO:0000256" key="3">
    <source>
        <dbReference type="ARBA" id="ARBA00022448"/>
    </source>
</evidence>
<feature type="domain" description="Bicarbonate transporter-like transmembrane" evidence="12">
    <location>
        <begin position="308"/>
        <end position="481"/>
    </location>
</feature>
<feature type="domain" description="Bicarbonate transporter-like transmembrane" evidence="12">
    <location>
        <begin position="551"/>
        <end position="868"/>
    </location>
</feature>
<protein>
    <recommendedName>
        <fullName evidence="12">Bicarbonate transporter-like transmembrane domain-containing protein</fullName>
    </recommendedName>
</protein>
<evidence type="ECO:0000313" key="14">
    <source>
        <dbReference type="Proteomes" id="UP000580250"/>
    </source>
</evidence>
<keyword evidence="7" id="KW-0406">Ion transport</keyword>